<evidence type="ECO:0000259" key="2">
    <source>
        <dbReference type="Pfam" id="PF09084"/>
    </source>
</evidence>
<dbReference type="InterPro" id="IPR015168">
    <property type="entry name" value="SsuA/THI5"/>
</dbReference>
<proteinExistence type="predicted"/>
<accession>A0A1S8SZG8</accession>
<dbReference type="PANTHER" id="PTHR31528:SF3">
    <property type="entry name" value="THIAMINE BIOSYNTHESIS PROTEIN HI_0357-RELATED"/>
    <property type="match status" value="1"/>
</dbReference>
<dbReference type="EMBL" id="LZZM01000235">
    <property type="protein sequence ID" value="OOM70878.1"/>
    <property type="molecule type" value="Genomic_DNA"/>
</dbReference>
<dbReference type="GO" id="GO:0009228">
    <property type="term" value="P:thiamine biosynthetic process"/>
    <property type="evidence" value="ECO:0007669"/>
    <property type="project" value="InterPro"/>
</dbReference>
<keyword evidence="4" id="KW-1185">Reference proteome</keyword>
<feature type="signal peptide" evidence="1">
    <location>
        <begin position="1"/>
        <end position="19"/>
    </location>
</feature>
<evidence type="ECO:0000313" key="4">
    <source>
        <dbReference type="Proteomes" id="UP000190890"/>
    </source>
</evidence>
<dbReference type="Proteomes" id="UP000190890">
    <property type="component" value="Unassembled WGS sequence"/>
</dbReference>
<dbReference type="PANTHER" id="PTHR31528">
    <property type="entry name" value="4-AMINO-5-HYDROXYMETHYL-2-METHYLPYRIMIDINE PHOSPHATE SYNTHASE THI11-RELATED"/>
    <property type="match status" value="1"/>
</dbReference>
<sequence>MNKRILVFAMSCLMTFAMVGCNKTVTKSETNEKKELEEVSVVLDWYPNAVHSFIYTAIEKGYYEQEGIKVNIQFPSNTNDAIALTAAGKADLGIYYLQDVAMAKGNENIPVKAVGTIVQSPLSVVISLKDKNIKGAKDLTGKKIGYAGTALSESIISTMLENIGQKKEAVQTVDVGFDLMSSMTTGNVDATIGGFINHEVPALESQGVQVNYFSPTEYGVPNYYELVFVAGETNLNKNSDKIKRFLKASKKGFDDMKANPDDSLKILIKNQNTENFPLTESVEKKSLNILIPVMETKDAEFLEQDKKVWQDNIDWLAKKGLLKKSFDASEVVENLK</sequence>
<dbReference type="SUPFAM" id="SSF53850">
    <property type="entry name" value="Periplasmic binding protein-like II"/>
    <property type="match status" value="1"/>
</dbReference>
<gene>
    <name evidence="3" type="ORF">CLPUN_51420</name>
</gene>
<organism evidence="3 4">
    <name type="scientific">Clostridium puniceum</name>
    <dbReference type="NCBI Taxonomy" id="29367"/>
    <lineage>
        <taxon>Bacteria</taxon>
        <taxon>Bacillati</taxon>
        <taxon>Bacillota</taxon>
        <taxon>Clostridia</taxon>
        <taxon>Eubacteriales</taxon>
        <taxon>Clostridiaceae</taxon>
        <taxon>Clostridium</taxon>
    </lineage>
</organism>
<dbReference type="Gene3D" id="3.40.190.10">
    <property type="entry name" value="Periplasmic binding protein-like II"/>
    <property type="match status" value="2"/>
</dbReference>
<name>A0A1S8SZG8_9CLOT</name>
<feature type="domain" description="SsuA/THI5-like" evidence="2">
    <location>
        <begin position="48"/>
        <end position="262"/>
    </location>
</feature>
<comment type="caution">
    <text evidence="3">The sequence shown here is derived from an EMBL/GenBank/DDBJ whole genome shotgun (WGS) entry which is preliminary data.</text>
</comment>
<keyword evidence="1" id="KW-0732">Signal</keyword>
<evidence type="ECO:0000313" key="3">
    <source>
        <dbReference type="EMBL" id="OOM70878.1"/>
    </source>
</evidence>
<feature type="chain" id="PRO_5039671715" evidence="1">
    <location>
        <begin position="20"/>
        <end position="336"/>
    </location>
</feature>
<dbReference type="RefSeq" id="WP_077850025.1">
    <property type="nucleotide sequence ID" value="NZ_LZZM01000235.1"/>
</dbReference>
<dbReference type="OrthoDB" id="9815602at2"/>
<dbReference type="PROSITE" id="PS51257">
    <property type="entry name" value="PROKAR_LIPOPROTEIN"/>
    <property type="match status" value="1"/>
</dbReference>
<reference evidence="3 4" key="1">
    <citation type="submission" date="2016-05" db="EMBL/GenBank/DDBJ databases">
        <title>Microbial solvent formation.</title>
        <authorList>
            <person name="Poehlein A."/>
            <person name="Montoya Solano J.D."/>
            <person name="Flitsch S."/>
            <person name="Krabben P."/>
            <person name="Duerre P."/>
            <person name="Daniel R."/>
        </authorList>
    </citation>
    <scope>NUCLEOTIDE SEQUENCE [LARGE SCALE GENOMIC DNA]</scope>
    <source>
        <strain evidence="3 4">DSM 2619</strain>
    </source>
</reference>
<dbReference type="AlphaFoldDB" id="A0A1S8SZG8"/>
<dbReference type="InterPro" id="IPR027939">
    <property type="entry name" value="NMT1/THI5"/>
</dbReference>
<dbReference type="STRING" id="29367.CLPUN_51420"/>
<dbReference type="Pfam" id="PF09084">
    <property type="entry name" value="NMT1"/>
    <property type="match status" value="1"/>
</dbReference>
<protein>
    <submittedName>
        <fullName evidence="3">Putative thiamine biosynthesis protein</fullName>
    </submittedName>
</protein>
<evidence type="ECO:0000256" key="1">
    <source>
        <dbReference type="SAM" id="SignalP"/>
    </source>
</evidence>